<name>A0A2G1UJE7_9GAMM</name>
<evidence type="ECO:0000313" key="2">
    <source>
        <dbReference type="Proteomes" id="UP000231409"/>
    </source>
</evidence>
<dbReference type="AlphaFoldDB" id="A0A2G1UJE7"/>
<dbReference type="RefSeq" id="WP_099615131.1">
    <property type="nucleotide sequence ID" value="NZ_KZ319372.1"/>
</dbReference>
<gene>
    <name evidence="1" type="ORF">CLH61_12745</name>
</gene>
<organism evidence="1 2">
    <name type="scientific">Marinobacter profundi</name>
    <dbReference type="NCBI Taxonomy" id="2666256"/>
    <lineage>
        <taxon>Bacteria</taxon>
        <taxon>Pseudomonadati</taxon>
        <taxon>Pseudomonadota</taxon>
        <taxon>Gammaproteobacteria</taxon>
        <taxon>Pseudomonadales</taxon>
        <taxon>Marinobacteraceae</taxon>
        <taxon>Marinobacter</taxon>
    </lineage>
</organism>
<sequence>MMPCADLFRGGLGLGLTLLLVACATAPRETAVTPMMPAPPEDPPAVPQPELPCAWSQVKGVAILLVEATADGNGNGTWQFFPGDEILFYPTPPGATRGAEYKALLRRPLSGSCEQPVLYLIAPIGPI</sequence>
<keyword evidence="2" id="KW-1185">Reference proteome</keyword>
<evidence type="ECO:0000313" key="1">
    <source>
        <dbReference type="EMBL" id="PHQ14626.1"/>
    </source>
</evidence>
<reference evidence="1 2" key="1">
    <citation type="submission" date="2017-09" db="EMBL/GenBank/DDBJ databases">
        <title>The draft genome sequences of Marinobacter sp. PWS21.</title>
        <authorList>
            <person name="Cao J."/>
        </authorList>
    </citation>
    <scope>NUCLEOTIDE SEQUENCE [LARGE SCALE GENOMIC DNA]</scope>
    <source>
        <strain evidence="1 2">PWS21</strain>
    </source>
</reference>
<dbReference type="EMBL" id="NTFH01000009">
    <property type="protein sequence ID" value="PHQ14626.1"/>
    <property type="molecule type" value="Genomic_DNA"/>
</dbReference>
<protein>
    <submittedName>
        <fullName evidence="1">Uncharacterized protein</fullName>
    </submittedName>
</protein>
<accession>A0A2G1UJE7</accession>
<comment type="caution">
    <text evidence="1">The sequence shown here is derived from an EMBL/GenBank/DDBJ whole genome shotgun (WGS) entry which is preliminary data.</text>
</comment>
<proteinExistence type="predicted"/>
<dbReference type="Proteomes" id="UP000231409">
    <property type="component" value="Unassembled WGS sequence"/>
</dbReference>